<protein>
    <submittedName>
        <fullName evidence="2">Uncharacterized protein</fullName>
    </submittedName>
</protein>
<dbReference type="OrthoDB" id="1440524at2"/>
<evidence type="ECO:0000256" key="1">
    <source>
        <dbReference type="SAM" id="MobiDB-lite"/>
    </source>
</evidence>
<keyword evidence="3" id="KW-1185">Reference proteome</keyword>
<name>A0A2Z2KPW3_9BACL</name>
<organism evidence="2 3">
    <name type="scientific">Paenibacillus donghaensis</name>
    <dbReference type="NCBI Taxonomy" id="414771"/>
    <lineage>
        <taxon>Bacteria</taxon>
        <taxon>Bacillati</taxon>
        <taxon>Bacillota</taxon>
        <taxon>Bacilli</taxon>
        <taxon>Bacillales</taxon>
        <taxon>Paenibacillaceae</taxon>
        <taxon>Paenibacillus</taxon>
    </lineage>
</organism>
<reference evidence="2 3" key="1">
    <citation type="submission" date="2017-06" db="EMBL/GenBank/DDBJ databases">
        <title>Complete genome sequence of Paenibacillus donghaensis KCTC 13049T isolated from East Sea sediment, South Korea.</title>
        <authorList>
            <person name="Jung B.K."/>
            <person name="Hong S.-J."/>
            <person name="Shin J.-H."/>
        </authorList>
    </citation>
    <scope>NUCLEOTIDE SEQUENCE [LARGE SCALE GENOMIC DNA]</scope>
    <source>
        <strain evidence="2 3">KCTC 13049</strain>
    </source>
</reference>
<evidence type="ECO:0000313" key="3">
    <source>
        <dbReference type="Proteomes" id="UP000249890"/>
    </source>
</evidence>
<proteinExistence type="predicted"/>
<feature type="region of interest" description="Disordered" evidence="1">
    <location>
        <begin position="1"/>
        <end position="54"/>
    </location>
</feature>
<dbReference type="KEGG" id="pdh:B9T62_22735"/>
<dbReference type="EMBL" id="CP021780">
    <property type="protein sequence ID" value="ASA23372.1"/>
    <property type="molecule type" value="Genomic_DNA"/>
</dbReference>
<dbReference type="Proteomes" id="UP000249890">
    <property type="component" value="Chromosome"/>
</dbReference>
<sequence>MGTSSIYGGPNDRNPLLPEGFNDDLDNDQESKADDENSNNPEKEDTPVKGSWQETKKAMSQYITGSSNSRGRVVSNYVKASGGSRAASNQAISGKSSTVQLGRLLLSISQIGILRTFEKLHIDYIGKSIETLLSEIVNLISPNSDTKEDIIARNATIEVQCMIYEFIEENQMDITSLDRMNEVIFDEIMRSYVSTYIFERMLNDLQSRFERYADNAQIALQKEKEIREYVKVSVEIKFDDIKMSKLDYNDKSIDSIIGNLYRECYEVLEVSL</sequence>
<gene>
    <name evidence="2" type="ORF">B9T62_22735</name>
</gene>
<accession>A0A2Z2KPW3</accession>
<evidence type="ECO:0000313" key="2">
    <source>
        <dbReference type="EMBL" id="ASA23372.1"/>
    </source>
</evidence>
<dbReference type="AlphaFoldDB" id="A0A2Z2KPW3"/>
<feature type="compositionally biased region" description="Basic and acidic residues" evidence="1">
    <location>
        <begin position="29"/>
        <end position="47"/>
    </location>
</feature>
<dbReference type="RefSeq" id="WP_087917365.1">
    <property type="nucleotide sequence ID" value="NZ_CP021780.1"/>
</dbReference>